<evidence type="ECO:0000256" key="4">
    <source>
        <dbReference type="ARBA" id="ARBA00022989"/>
    </source>
</evidence>
<dbReference type="PANTHER" id="PTHR30482:SF10">
    <property type="entry name" value="HIGH-AFFINITY BRANCHED-CHAIN AMINO ACID TRANSPORT PROTEIN BRAE"/>
    <property type="match status" value="1"/>
</dbReference>
<feature type="transmembrane region" description="Helical" evidence="6">
    <location>
        <begin position="135"/>
        <end position="153"/>
    </location>
</feature>
<feature type="transmembrane region" description="Helical" evidence="6">
    <location>
        <begin position="212"/>
        <end position="235"/>
    </location>
</feature>
<evidence type="ECO:0000256" key="2">
    <source>
        <dbReference type="ARBA" id="ARBA00022475"/>
    </source>
</evidence>
<evidence type="ECO:0000313" key="7">
    <source>
        <dbReference type="EMBL" id="KGA17919.1"/>
    </source>
</evidence>
<sequence length="343" mass="36340">MKHGGVTKFSIQNLLGPIIVLILLTNFVGGASTSLQLVTQMALCLFVMVLALQVFVGNSGVLSFGHGAFALIGSYVSAMLTAPVNIKDNALSMNQLWEPLVSPQVNIYVALVISAAVSGLIAAITGIFLMRLNGLAAGIATFALLGVAYNVFFNNKKIGPGSQALPGVPLIENNWILLLLAVLSLIIVYFINISRIGRTLRATREDAMAAPALGISIFKVRLIAFIISGAVAGLAGGMYSHVAGTFQVQDYYLEFTFITLSMLIVGGSASIWGALVGTFLITAVGQVLLMMEQDLPVFGIQVQIPLGSRAVIIALTFVAVLLWRSGGITNGKEFRIPKLKKIS</sequence>
<accession>A0A094Q746</accession>
<keyword evidence="2" id="KW-1003">Cell membrane</keyword>
<feature type="transmembrane region" description="Helical" evidence="6">
    <location>
        <begin position="173"/>
        <end position="191"/>
    </location>
</feature>
<proteinExistence type="predicted"/>
<dbReference type="InterPro" id="IPR043428">
    <property type="entry name" value="LivM-like"/>
</dbReference>
<dbReference type="GO" id="GO:0015658">
    <property type="term" value="F:branched-chain amino acid transmembrane transporter activity"/>
    <property type="evidence" value="ECO:0007669"/>
    <property type="project" value="InterPro"/>
</dbReference>
<keyword evidence="3 6" id="KW-0812">Transmembrane</keyword>
<organism evidence="7">
    <name type="scientific">freshwater metagenome</name>
    <dbReference type="NCBI Taxonomy" id="449393"/>
    <lineage>
        <taxon>unclassified sequences</taxon>
        <taxon>metagenomes</taxon>
        <taxon>ecological metagenomes</taxon>
    </lineage>
</organism>
<feature type="transmembrane region" description="Helical" evidence="6">
    <location>
        <begin position="68"/>
        <end position="86"/>
    </location>
</feature>
<comment type="caution">
    <text evidence="7">The sequence shown here is derived from an EMBL/GenBank/DDBJ whole genome shotgun (WGS) entry which is preliminary data.</text>
</comment>
<dbReference type="GO" id="GO:0005886">
    <property type="term" value="C:plasma membrane"/>
    <property type="evidence" value="ECO:0007669"/>
    <property type="project" value="UniProtKB-SubCell"/>
</dbReference>
<evidence type="ECO:0000256" key="1">
    <source>
        <dbReference type="ARBA" id="ARBA00004651"/>
    </source>
</evidence>
<keyword evidence="4 6" id="KW-1133">Transmembrane helix</keyword>
<dbReference type="PANTHER" id="PTHR30482">
    <property type="entry name" value="HIGH-AFFINITY BRANCHED-CHAIN AMINO ACID TRANSPORT SYSTEM PERMEASE"/>
    <property type="match status" value="1"/>
</dbReference>
<dbReference type="EMBL" id="JNSL01000052">
    <property type="protein sequence ID" value="KGA17919.1"/>
    <property type="molecule type" value="Genomic_DNA"/>
</dbReference>
<evidence type="ECO:0000256" key="3">
    <source>
        <dbReference type="ARBA" id="ARBA00022692"/>
    </source>
</evidence>
<keyword evidence="5 6" id="KW-0472">Membrane</keyword>
<feature type="transmembrane region" description="Helical" evidence="6">
    <location>
        <begin position="12"/>
        <end position="31"/>
    </location>
</feature>
<feature type="transmembrane region" description="Helical" evidence="6">
    <location>
        <begin position="37"/>
        <end position="56"/>
    </location>
</feature>
<feature type="transmembrane region" description="Helical" evidence="6">
    <location>
        <begin position="106"/>
        <end position="128"/>
    </location>
</feature>
<evidence type="ECO:0008006" key="8">
    <source>
        <dbReference type="Google" id="ProtNLM"/>
    </source>
</evidence>
<evidence type="ECO:0000256" key="6">
    <source>
        <dbReference type="SAM" id="Phobius"/>
    </source>
</evidence>
<feature type="transmembrane region" description="Helical" evidence="6">
    <location>
        <begin position="306"/>
        <end position="323"/>
    </location>
</feature>
<comment type="subcellular location">
    <subcellularLocation>
        <location evidence="1">Cell membrane</location>
        <topology evidence="1">Multi-pass membrane protein</topology>
    </subcellularLocation>
</comment>
<name>A0A094Q746_9ZZZZ</name>
<dbReference type="Pfam" id="PF02653">
    <property type="entry name" value="BPD_transp_2"/>
    <property type="match status" value="1"/>
</dbReference>
<feature type="transmembrane region" description="Helical" evidence="6">
    <location>
        <begin position="255"/>
        <end position="285"/>
    </location>
</feature>
<dbReference type="InterPro" id="IPR001851">
    <property type="entry name" value="ABC_transp_permease"/>
</dbReference>
<evidence type="ECO:0000256" key="5">
    <source>
        <dbReference type="ARBA" id="ARBA00023136"/>
    </source>
</evidence>
<dbReference type="AlphaFoldDB" id="A0A094Q746"/>
<gene>
    <name evidence="7" type="ORF">GM51_9455</name>
</gene>
<reference evidence="7" key="1">
    <citation type="submission" date="2014-06" db="EMBL/GenBank/DDBJ databases">
        <title>Key roles for freshwater Actinobacteria revealed by deep metagenomic sequencing.</title>
        <authorList>
            <person name="Ghai R."/>
            <person name="Mizuno C.M."/>
            <person name="Picazo A."/>
            <person name="Camacho A."/>
            <person name="Rodriguez-Valera F."/>
        </authorList>
    </citation>
    <scope>NUCLEOTIDE SEQUENCE</scope>
</reference>
<protein>
    <recommendedName>
        <fullName evidence="8">Branched-chain amino acid ABC transporter permease</fullName>
    </recommendedName>
</protein>
<dbReference type="CDD" id="cd06581">
    <property type="entry name" value="TM_PBP1_LivM_like"/>
    <property type="match status" value="1"/>
</dbReference>